<feature type="non-terminal residue" evidence="1">
    <location>
        <position position="354"/>
    </location>
</feature>
<keyword evidence="2" id="KW-1185">Reference proteome</keyword>
<evidence type="ECO:0000313" key="1">
    <source>
        <dbReference type="EMBL" id="KAJ1886583.1"/>
    </source>
</evidence>
<proteinExistence type="predicted"/>
<comment type="caution">
    <text evidence="1">The sequence shown here is derived from an EMBL/GenBank/DDBJ whole genome shotgun (WGS) entry which is preliminary data.</text>
</comment>
<name>A0ACC1I546_9FUNG</name>
<accession>A0ACC1I546</accession>
<evidence type="ECO:0000313" key="2">
    <source>
        <dbReference type="Proteomes" id="UP001150581"/>
    </source>
</evidence>
<dbReference type="Proteomes" id="UP001150581">
    <property type="component" value="Unassembled WGS sequence"/>
</dbReference>
<reference evidence="1" key="1">
    <citation type="submission" date="2022-07" db="EMBL/GenBank/DDBJ databases">
        <title>Phylogenomic reconstructions and comparative analyses of Kickxellomycotina fungi.</title>
        <authorList>
            <person name="Reynolds N.K."/>
            <person name="Stajich J.E."/>
            <person name="Barry K."/>
            <person name="Grigoriev I.V."/>
            <person name="Crous P."/>
            <person name="Smith M.E."/>
        </authorList>
    </citation>
    <scope>NUCLEOTIDE SEQUENCE</scope>
    <source>
        <strain evidence="1">Benny 63K</strain>
    </source>
</reference>
<organism evidence="1 2">
    <name type="scientific">Kickxella alabastrina</name>
    <dbReference type="NCBI Taxonomy" id="61397"/>
    <lineage>
        <taxon>Eukaryota</taxon>
        <taxon>Fungi</taxon>
        <taxon>Fungi incertae sedis</taxon>
        <taxon>Zoopagomycota</taxon>
        <taxon>Kickxellomycotina</taxon>
        <taxon>Kickxellomycetes</taxon>
        <taxon>Kickxellales</taxon>
        <taxon>Kickxellaceae</taxon>
        <taxon>Kickxella</taxon>
    </lineage>
</organism>
<protein>
    <submittedName>
        <fullName evidence="1">Para-hydroxybenzoate--polyprenyltransferase, mitochondrial (PHB:polyprenyltransferase)</fullName>
        <ecNumber evidence="1">2.5.1.39</ecNumber>
    </submittedName>
</protein>
<keyword evidence="1" id="KW-0808">Transferase</keyword>
<sequence length="354" mass="38069">MSCRRIPGSNPALATGSAAPFIVTRAEFTCSRAPTLLQSTTRISKYTKPSISIVSTIGTRHITSNPAGQSAARSTASTDTASTTSLVQYGPFIDRFPESMRPYLYLTRMDKPIGTWLLYWPCVWGIGMGAYATGMPIANMAYLMALFGTGAVVMRGAGCTINDMWDVERTKTRPIASGVISRPKAFVFLGAQLAAGLAVLVQLNPYTIAFCMGSMPLVIMYPFMKRITYWPQLVLGLAFNWGALAGWSAVAGGIDWAVALPLYAAGVSWTLVYDTIYGHQDKRDDIAAGVKSTSLLFAENTKAILSGFSTSTIGLLCLSGYMNGQGMPFYATVLGAGTAHLVWQLRKVNIDDPS</sequence>
<gene>
    <name evidence="1" type="primary">COQ2_1</name>
    <name evidence="1" type="ORF">LPJ66_009559</name>
</gene>
<dbReference type="EC" id="2.5.1.39" evidence="1"/>
<dbReference type="EMBL" id="JANBPG010002225">
    <property type="protein sequence ID" value="KAJ1886583.1"/>
    <property type="molecule type" value="Genomic_DNA"/>
</dbReference>